<dbReference type="GeneID" id="98157139"/>
<gene>
    <name evidence="1" type="ORF">BJX68DRAFT_248725</name>
</gene>
<reference evidence="1 2" key="1">
    <citation type="submission" date="2024-07" db="EMBL/GenBank/DDBJ databases">
        <title>Section-level genome sequencing and comparative genomics of Aspergillus sections Usti and Cavernicolus.</title>
        <authorList>
            <consortium name="Lawrence Berkeley National Laboratory"/>
            <person name="Nybo J.L."/>
            <person name="Vesth T.C."/>
            <person name="Theobald S."/>
            <person name="Frisvad J.C."/>
            <person name="Larsen T.O."/>
            <person name="Kjaerboelling I."/>
            <person name="Rothschild-Mancinelli K."/>
            <person name="Lyhne E.K."/>
            <person name="Kogle M.E."/>
            <person name="Barry K."/>
            <person name="Clum A."/>
            <person name="Na H."/>
            <person name="Ledsgaard L."/>
            <person name="Lin J."/>
            <person name="Lipzen A."/>
            <person name="Kuo A."/>
            <person name="Riley R."/>
            <person name="Mondo S."/>
            <person name="LaButti K."/>
            <person name="Haridas S."/>
            <person name="Pangalinan J."/>
            <person name="Salamov A.A."/>
            <person name="Simmons B.A."/>
            <person name="Magnuson J.K."/>
            <person name="Chen J."/>
            <person name="Drula E."/>
            <person name="Henrissat B."/>
            <person name="Wiebenga A."/>
            <person name="Lubbers R.J."/>
            <person name="Gomes A.C."/>
            <person name="Macurrencykelacurrency M.R."/>
            <person name="Stajich J."/>
            <person name="Grigoriev I.V."/>
            <person name="Mortensen U.H."/>
            <person name="De vries R.P."/>
            <person name="Baker S.E."/>
            <person name="Andersen M.R."/>
        </authorList>
    </citation>
    <scope>NUCLEOTIDE SEQUENCE [LARGE SCALE GENOMIC DNA]</scope>
    <source>
        <strain evidence="1 2">CBS 756.74</strain>
    </source>
</reference>
<sequence>MRILHRLYLQPFMDRNPSLRSFLGPGLPLTSVTTQDGLRCGMQPSRDTRVLSIGFSPENTLRLTVEVHCVDSHPWLQLHGMDMNRSPRA</sequence>
<dbReference type="EMBL" id="JBFXLR010000082">
    <property type="protein sequence ID" value="KAL2838700.1"/>
    <property type="molecule type" value="Genomic_DNA"/>
</dbReference>
<organism evidence="1 2">
    <name type="scientific">Aspergillus pseudodeflectus</name>
    <dbReference type="NCBI Taxonomy" id="176178"/>
    <lineage>
        <taxon>Eukaryota</taxon>
        <taxon>Fungi</taxon>
        <taxon>Dikarya</taxon>
        <taxon>Ascomycota</taxon>
        <taxon>Pezizomycotina</taxon>
        <taxon>Eurotiomycetes</taxon>
        <taxon>Eurotiomycetidae</taxon>
        <taxon>Eurotiales</taxon>
        <taxon>Aspergillaceae</taxon>
        <taxon>Aspergillus</taxon>
        <taxon>Aspergillus subgen. Nidulantes</taxon>
    </lineage>
</organism>
<evidence type="ECO:0000313" key="2">
    <source>
        <dbReference type="Proteomes" id="UP001610444"/>
    </source>
</evidence>
<evidence type="ECO:0000313" key="1">
    <source>
        <dbReference type="EMBL" id="KAL2838700.1"/>
    </source>
</evidence>
<protein>
    <submittedName>
        <fullName evidence="1">Uncharacterized protein</fullName>
    </submittedName>
</protein>
<dbReference type="RefSeq" id="XP_070893169.1">
    <property type="nucleotide sequence ID" value="XM_071041975.1"/>
</dbReference>
<dbReference type="Proteomes" id="UP001610444">
    <property type="component" value="Unassembled WGS sequence"/>
</dbReference>
<proteinExistence type="predicted"/>
<keyword evidence="2" id="KW-1185">Reference proteome</keyword>
<comment type="caution">
    <text evidence="1">The sequence shown here is derived from an EMBL/GenBank/DDBJ whole genome shotgun (WGS) entry which is preliminary data.</text>
</comment>
<accession>A0ABR4JFF9</accession>
<name>A0ABR4JFF9_9EURO</name>